<reference evidence="13" key="1">
    <citation type="submission" date="2013-03" db="EMBL/GenBank/DDBJ databases">
        <authorList>
            <person name="Aslett M."/>
        </authorList>
    </citation>
    <scope>NUCLEOTIDE SEQUENCE [LARGE SCALE GENOMIC DNA]</scope>
    <source>
        <strain evidence="13">ISE/inbred ISE</strain>
    </source>
</reference>
<feature type="compositionally biased region" description="Basic and acidic residues" evidence="11">
    <location>
        <begin position="305"/>
        <end position="320"/>
    </location>
</feature>
<dbReference type="GO" id="GO:0046873">
    <property type="term" value="F:metal ion transmembrane transporter activity"/>
    <property type="evidence" value="ECO:0007669"/>
    <property type="project" value="InterPro"/>
</dbReference>
<dbReference type="GO" id="GO:0034399">
    <property type="term" value="C:nuclear periphery"/>
    <property type="evidence" value="ECO:0007669"/>
    <property type="project" value="TreeGrafter"/>
</dbReference>
<comment type="subcellular location">
    <subcellularLocation>
        <location evidence="2">Membrane</location>
        <topology evidence="2">Multi-pass membrane protein</topology>
    </subcellularLocation>
    <subcellularLocation>
        <location evidence="3">Nucleus</location>
        <location evidence="3">Nucleolus</location>
    </subcellularLocation>
</comment>
<evidence type="ECO:0000256" key="10">
    <source>
        <dbReference type="ARBA" id="ARBA00023242"/>
    </source>
</evidence>
<evidence type="ECO:0000256" key="4">
    <source>
        <dbReference type="ARBA" id="ARBA00007336"/>
    </source>
</evidence>
<comment type="caution">
    <text evidence="13">The sequence shown here is derived from an EMBL/GenBank/DDBJ whole genome shotgun (WGS) entry which is preliminary data.</text>
</comment>
<dbReference type="GO" id="GO:0005730">
    <property type="term" value="C:nucleolus"/>
    <property type="evidence" value="ECO:0007669"/>
    <property type="project" value="UniProtKB-SubCell"/>
</dbReference>
<dbReference type="GO" id="GO:0016020">
    <property type="term" value="C:membrane"/>
    <property type="evidence" value="ECO:0007669"/>
    <property type="project" value="UniProtKB-SubCell"/>
</dbReference>
<evidence type="ECO:0000313" key="13">
    <source>
        <dbReference type="EMBL" id="CDL94285.1"/>
    </source>
</evidence>
<feature type="transmembrane region" description="Helical" evidence="12">
    <location>
        <begin position="613"/>
        <end position="634"/>
    </location>
</feature>
<keyword evidence="7 12" id="KW-1133">Transmembrane helix</keyword>
<dbReference type="GO" id="GO:0030687">
    <property type="term" value="C:preribosome, large subunit precursor"/>
    <property type="evidence" value="ECO:0007669"/>
    <property type="project" value="TreeGrafter"/>
</dbReference>
<feature type="transmembrane region" description="Helical" evidence="12">
    <location>
        <begin position="361"/>
        <end position="384"/>
    </location>
</feature>
<evidence type="ECO:0000256" key="12">
    <source>
        <dbReference type="SAM" id="Phobius"/>
    </source>
</evidence>
<evidence type="ECO:0000256" key="5">
    <source>
        <dbReference type="ARBA" id="ARBA00022517"/>
    </source>
</evidence>
<dbReference type="InterPro" id="IPR003689">
    <property type="entry name" value="ZIP"/>
</dbReference>
<reference evidence="13" key="2">
    <citation type="submission" date="2013-05" db="EMBL/GenBank/DDBJ databases">
        <title>The genome and transcriptome of Haemonchus contortus: a key model parasite for drug and vaccine discovery.</title>
        <authorList>
            <person name="Laing R."/>
            <person name="Kikuchi T."/>
            <person name="Martinelli A."/>
            <person name="Tsai I.J."/>
            <person name="Beech R.N."/>
            <person name="Redman E."/>
            <person name="Holroyd N."/>
            <person name="Bartley D.J."/>
            <person name="Beasley H."/>
            <person name="Britton C."/>
            <person name="Curran D."/>
            <person name="Devaney E."/>
            <person name="Gilabert A."/>
            <person name="Jackson F."/>
            <person name="Hunt M."/>
            <person name="Johnston S."/>
            <person name="Kryukov I."/>
            <person name="Li K."/>
            <person name="Morrison A.A."/>
            <person name="Reid A.J."/>
            <person name="Sargison N."/>
            <person name="Saunders G."/>
            <person name="Wasmuth J.D."/>
            <person name="Wolstenholme A."/>
            <person name="Berriman M."/>
            <person name="Gilleard J.S."/>
            <person name="Cotton J.A."/>
        </authorList>
    </citation>
    <scope>NUCLEOTIDE SEQUENCE [LARGE SCALE GENOMIC DNA]</scope>
    <source>
        <strain evidence="13">ISE/inbred ISE</strain>
    </source>
</reference>
<feature type="transmembrane region" description="Helical" evidence="12">
    <location>
        <begin position="664"/>
        <end position="683"/>
    </location>
</feature>
<dbReference type="GO" id="GO:0042273">
    <property type="term" value="P:ribosomal large subunit biogenesis"/>
    <property type="evidence" value="ECO:0007669"/>
    <property type="project" value="TreeGrafter"/>
</dbReference>
<keyword evidence="6 12" id="KW-0812">Transmembrane</keyword>
<protein>
    <submittedName>
        <fullName evidence="13">Eukaryotic rRNA processing and Zinc iron permease domain containing protein</fullName>
    </submittedName>
</protein>
<keyword evidence="9 12" id="KW-0472">Membrane</keyword>
<proteinExistence type="inferred from homology"/>
<comment type="function">
    <text evidence="1">Required for the processing of the 27S pre-rRNA.</text>
</comment>
<keyword evidence="10" id="KW-0539">Nucleus</keyword>
<comment type="similarity">
    <text evidence="4">Belongs to the EBP2 family.</text>
</comment>
<keyword evidence="5" id="KW-0690">Ribosome biogenesis</keyword>
<dbReference type="GO" id="GO:0006364">
    <property type="term" value="P:rRNA processing"/>
    <property type="evidence" value="ECO:0007669"/>
    <property type="project" value="TreeGrafter"/>
</dbReference>
<dbReference type="InterPro" id="IPR008610">
    <property type="entry name" value="Ebp2"/>
</dbReference>
<dbReference type="Pfam" id="PF02535">
    <property type="entry name" value="Zip"/>
    <property type="match status" value="1"/>
</dbReference>
<feature type="transmembrane region" description="Helical" evidence="12">
    <location>
        <begin position="580"/>
        <end position="601"/>
    </location>
</feature>
<feature type="transmembrane region" description="Helical" evidence="12">
    <location>
        <begin position="548"/>
        <end position="568"/>
    </location>
</feature>
<evidence type="ECO:0000256" key="11">
    <source>
        <dbReference type="SAM" id="MobiDB-lite"/>
    </source>
</evidence>
<evidence type="ECO:0000256" key="3">
    <source>
        <dbReference type="ARBA" id="ARBA00004604"/>
    </source>
</evidence>
<gene>
    <name evidence="13" type="ORF">HCOI_00804100</name>
</gene>
<evidence type="ECO:0000256" key="2">
    <source>
        <dbReference type="ARBA" id="ARBA00004141"/>
    </source>
</evidence>
<organism evidence="13">
    <name type="scientific">Haemonchus contortus</name>
    <name type="common">Barber pole worm</name>
    <dbReference type="NCBI Taxonomy" id="6289"/>
    <lineage>
        <taxon>Eukaryota</taxon>
        <taxon>Metazoa</taxon>
        <taxon>Ecdysozoa</taxon>
        <taxon>Nematoda</taxon>
        <taxon>Chromadorea</taxon>
        <taxon>Rhabditida</taxon>
        <taxon>Rhabditina</taxon>
        <taxon>Rhabditomorpha</taxon>
        <taxon>Strongyloidea</taxon>
        <taxon>Trichostrongylidae</taxon>
        <taxon>Haemonchus</taxon>
    </lineage>
</organism>
<dbReference type="EMBL" id="CAVP010057792">
    <property type="protein sequence ID" value="CDL94285.1"/>
    <property type="molecule type" value="Genomic_DNA"/>
</dbReference>
<evidence type="ECO:0000256" key="7">
    <source>
        <dbReference type="ARBA" id="ARBA00022989"/>
    </source>
</evidence>
<dbReference type="PANTHER" id="PTHR13028:SF0">
    <property type="entry name" value="RRNA-PROCESSING PROTEIN EBP2-RELATED"/>
    <property type="match status" value="1"/>
</dbReference>
<dbReference type="PANTHER" id="PTHR13028">
    <property type="entry name" value="RRNA PROCESSING PROTEIN EBNA1-BINDING PROTEIN-RELATED"/>
    <property type="match status" value="1"/>
</dbReference>
<dbReference type="Pfam" id="PF05890">
    <property type="entry name" value="Ebp2"/>
    <property type="match status" value="1"/>
</dbReference>
<evidence type="ECO:0000256" key="8">
    <source>
        <dbReference type="ARBA" id="ARBA00023054"/>
    </source>
</evidence>
<sequence>MIVKESSKNKKSHLKKVGEIGRKRKASQEVSIADPENEEQTFSGNVVDEEKPPLMDVAAPSDSDDEGDSDKELQVALREGLLKTDKLNYIVPAKRPIINRTAEMREKIAEFAKKLPWIETVDVSTKSTLTKEMIDNDFDREMQFYLQAEKAVQIAVSRLLSMGVKVIRPSDYYAEMAKSDGHMQKVRKRLLKIQEDKERQEAIRRMREERKYASKVQKEVLEKRSSEKKQLMEAVKKHKKGMKQQLEDMLSNVKRMGLDQEDEDVSTSAKGMKKTSGTKAGRGFDAKKKWKSEKFGYGGKKKGSKRNDKESFENINEKRQNFGGTKARSSGFRGKGRFRVFCTFLPYCYLVRRNRIDDRGINSLSICNCVACGIFLSTCFLGLIPHVRHHEELIRAGWRKTATGNVSNSNDTEERSLFLNTESVVLLGFLIILIIEQVVHTFSAEKASSKNSPNRGDALPSLRSLLEGEDEDGQPLVDTTLDDHDDHVQDIVFRSSSPIDCGPHHAGHSHGASADGISARTLFLLFGLSTHSFFEGIALGVQHDKEDFMNILIAVMFHEVLCCVAYGVSMAQQHTPVRAALPTVLILSASIPSGMITALLVDQINSNSLMLRFVLEGLAGGVFVYVACVEMLSVELGHSQGHSHTGGHGHNNGHGPQPSPYQGLVKAAAVVSGVLLFLGLKIARGRHF</sequence>
<dbReference type="AlphaFoldDB" id="W6NBP7"/>
<evidence type="ECO:0000256" key="9">
    <source>
        <dbReference type="ARBA" id="ARBA00023136"/>
    </source>
</evidence>
<feature type="region of interest" description="Disordered" evidence="11">
    <location>
        <begin position="259"/>
        <end position="330"/>
    </location>
</feature>
<accession>W6NBP7</accession>
<feature type="region of interest" description="Disordered" evidence="11">
    <location>
        <begin position="1"/>
        <end position="71"/>
    </location>
</feature>
<evidence type="ECO:0000256" key="1">
    <source>
        <dbReference type="ARBA" id="ARBA00003387"/>
    </source>
</evidence>
<evidence type="ECO:0000256" key="6">
    <source>
        <dbReference type="ARBA" id="ARBA00022692"/>
    </source>
</evidence>
<keyword evidence="8" id="KW-0175">Coiled coil</keyword>
<name>W6NBP7_HAECO</name>
<feature type="transmembrane region" description="Helical" evidence="12">
    <location>
        <begin position="424"/>
        <end position="442"/>
    </location>
</feature>